<proteinExistence type="predicted"/>
<gene>
    <name evidence="2" type="ORF">LMG32879_000377</name>
</gene>
<sequence>MSRELRRELDGADTGRVLRELQAGQVDLITSLPREAADRAQRIARESLITGARFDELRDEILRTGEVTESRATLIARTETSKASTMLTEARAEAIGSPGYTWRSHRDNRTRPSHREMNGQFVAWGSPPTLDGLTGHAGCVPNCRCFARPILPYE</sequence>
<dbReference type="NCBIfam" id="TIGR01641">
    <property type="entry name" value="phageSPP1_gp7"/>
    <property type="match status" value="1"/>
</dbReference>
<comment type="caution">
    <text evidence="2">The sequence shown here is derived from an EMBL/GenBank/DDBJ whole genome shotgun (WGS) entry which is preliminary data.</text>
</comment>
<evidence type="ECO:0000259" key="1">
    <source>
        <dbReference type="Pfam" id="PF04233"/>
    </source>
</evidence>
<dbReference type="AlphaFoldDB" id="A0AA35UU96"/>
<dbReference type="Proteomes" id="UP001176960">
    <property type="component" value="Unassembled WGS sequence"/>
</dbReference>
<dbReference type="EMBL" id="CATKSH010000002">
    <property type="protein sequence ID" value="CAI9119560.1"/>
    <property type="molecule type" value="Genomic_DNA"/>
</dbReference>
<dbReference type="InterPro" id="IPR006528">
    <property type="entry name" value="Phage_head_morphogenesis_dom"/>
</dbReference>
<name>A0AA35UU96_9PROT</name>
<feature type="domain" description="Phage head morphogenesis" evidence="1">
    <location>
        <begin position="45"/>
        <end position="146"/>
    </location>
</feature>
<protein>
    <submittedName>
        <fullName evidence="2">Minor capsid protein</fullName>
    </submittedName>
</protein>
<accession>A0AA35UU96</accession>
<dbReference type="Pfam" id="PF04233">
    <property type="entry name" value="Phage_Mu_F"/>
    <property type="match status" value="1"/>
</dbReference>
<keyword evidence="3" id="KW-1185">Reference proteome</keyword>
<reference evidence="2" key="1">
    <citation type="submission" date="2023-03" db="EMBL/GenBank/DDBJ databases">
        <authorList>
            <person name="Cleenwerck I."/>
        </authorList>
    </citation>
    <scope>NUCLEOTIDE SEQUENCE</scope>
    <source>
        <strain evidence="2">LMG 32879</strain>
    </source>
</reference>
<evidence type="ECO:0000313" key="3">
    <source>
        <dbReference type="Proteomes" id="UP001176960"/>
    </source>
</evidence>
<organism evidence="2 3">
    <name type="scientific">Brytella acorum</name>
    <dbReference type="NCBI Taxonomy" id="2959299"/>
    <lineage>
        <taxon>Bacteria</taxon>
        <taxon>Pseudomonadati</taxon>
        <taxon>Pseudomonadota</taxon>
        <taxon>Alphaproteobacteria</taxon>
        <taxon>Acetobacterales</taxon>
        <taxon>Acetobacteraceae</taxon>
        <taxon>Brytella</taxon>
    </lineage>
</organism>
<evidence type="ECO:0000313" key="2">
    <source>
        <dbReference type="EMBL" id="CAI9119560.1"/>
    </source>
</evidence>